<dbReference type="EMBL" id="QBMN01000051">
    <property type="protein sequence ID" value="PZO42246.1"/>
    <property type="molecule type" value="Genomic_DNA"/>
</dbReference>
<protein>
    <recommendedName>
        <fullName evidence="3">histidine kinase</fullName>
        <ecNumber evidence="3">2.7.13.3</ecNumber>
    </recommendedName>
</protein>
<dbReference type="InterPro" id="IPR004358">
    <property type="entry name" value="Sig_transdc_His_kin-like_C"/>
</dbReference>
<evidence type="ECO:0000256" key="2">
    <source>
        <dbReference type="ARBA" id="ARBA00006402"/>
    </source>
</evidence>
<dbReference type="Pfam" id="PF02518">
    <property type="entry name" value="HATPase_c"/>
    <property type="match status" value="1"/>
</dbReference>
<keyword evidence="7" id="KW-0418">Kinase</keyword>
<name>A0A2W4WBJ8_9CYAN</name>
<dbReference type="InterPro" id="IPR016132">
    <property type="entry name" value="Phyto_chromo_attachment"/>
</dbReference>
<comment type="similarity">
    <text evidence="2">In the N-terminal section; belongs to the phytochrome family.</text>
</comment>
<dbReference type="PANTHER" id="PTHR43065">
    <property type="entry name" value="SENSOR HISTIDINE KINASE"/>
    <property type="match status" value="1"/>
</dbReference>
<keyword evidence="8" id="KW-0067">ATP-binding</keyword>
<keyword evidence="6" id="KW-0547">Nucleotide-binding</keyword>
<dbReference type="SMART" id="SM00387">
    <property type="entry name" value="HATPase_c"/>
    <property type="match status" value="1"/>
</dbReference>
<gene>
    <name evidence="14" type="ORF">DCF17_09195</name>
</gene>
<proteinExistence type="inferred from homology"/>
<dbReference type="CDD" id="cd00082">
    <property type="entry name" value="HisKA"/>
    <property type="match status" value="1"/>
</dbReference>
<evidence type="ECO:0000256" key="9">
    <source>
        <dbReference type="ARBA" id="ARBA00023012"/>
    </source>
</evidence>
<feature type="domain" description="Response regulatory" evidence="13">
    <location>
        <begin position="492"/>
        <end position="604"/>
    </location>
</feature>
<evidence type="ECO:0000313" key="14">
    <source>
        <dbReference type="EMBL" id="PZO42246.1"/>
    </source>
</evidence>
<dbReference type="GO" id="GO:0000155">
    <property type="term" value="F:phosphorelay sensor kinase activity"/>
    <property type="evidence" value="ECO:0007669"/>
    <property type="project" value="InterPro"/>
</dbReference>
<dbReference type="PROSITE" id="PS50109">
    <property type="entry name" value="HIS_KIN"/>
    <property type="match status" value="1"/>
</dbReference>
<comment type="catalytic activity">
    <reaction evidence="1">
        <text>ATP + protein L-histidine = ADP + protein N-phospho-L-histidine.</text>
        <dbReference type="EC" id="2.7.13.3"/>
    </reaction>
</comment>
<accession>A0A2W4WBJ8</accession>
<evidence type="ECO:0000256" key="10">
    <source>
        <dbReference type="PROSITE-ProRule" id="PRU00169"/>
    </source>
</evidence>
<dbReference type="InterPro" id="IPR029016">
    <property type="entry name" value="GAF-like_dom_sf"/>
</dbReference>
<feature type="domain" description="Phytochrome chromophore attachment site" evidence="11">
    <location>
        <begin position="63"/>
        <end position="199"/>
    </location>
</feature>
<dbReference type="SUPFAM" id="SSF55874">
    <property type="entry name" value="ATPase domain of HSP90 chaperone/DNA topoisomerase II/histidine kinase"/>
    <property type="match status" value="1"/>
</dbReference>
<dbReference type="InterPro" id="IPR003594">
    <property type="entry name" value="HATPase_dom"/>
</dbReference>
<dbReference type="GO" id="GO:0005524">
    <property type="term" value="F:ATP binding"/>
    <property type="evidence" value="ECO:0007669"/>
    <property type="project" value="UniProtKB-KW"/>
</dbReference>
<evidence type="ECO:0000259" key="11">
    <source>
        <dbReference type="PROSITE" id="PS50046"/>
    </source>
</evidence>
<evidence type="ECO:0000256" key="4">
    <source>
        <dbReference type="ARBA" id="ARBA00022553"/>
    </source>
</evidence>
<dbReference type="SUPFAM" id="SSF52172">
    <property type="entry name" value="CheY-like"/>
    <property type="match status" value="1"/>
</dbReference>
<organism evidence="14 15">
    <name type="scientific">Shackletoniella antarctica</name>
    <dbReference type="NCBI Taxonomy" id="268115"/>
    <lineage>
        <taxon>Bacteria</taxon>
        <taxon>Bacillati</taxon>
        <taxon>Cyanobacteriota</taxon>
        <taxon>Cyanophyceae</taxon>
        <taxon>Oculatellales</taxon>
        <taxon>Oculatellaceae</taxon>
        <taxon>Shackletoniella</taxon>
    </lineage>
</organism>
<dbReference type="SUPFAM" id="SSF47384">
    <property type="entry name" value="Homodimeric domain of signal transducing histidine kinase"/>
    <property type="match status" value="1"/>
</dbReference>
<evidence type="ECO:0000256" key="5">
    <source>
        <dbReference type="ARBA" id="ARBA00022679"/>
    </source>
</evidence>
<dbReference type="Pfam" id="PF01590">
    <property type="entry name" value="GAF"/>
    <property type="match status" value="1"/>
</dbReference>
<evidence type="ECO:0000313" key="15">
    <source>
        <dbReference type="Proteomes" id="UP000249081"/>
    </source>
</evidence>
<dbReference type="SUPFAM" id="SSF55781">
    <property type="entry name" value="GAF domain-like"/>
    <property type="match status" value="1"/>
</dbReference>
<dbReference type="Gene3D" id="1.10.287.130">
    <property type="match status" value="1"/>
</dbReference>
<dbReference type="AlphaFoldDB" id="A0A2W4WBJ8"/>
<dbReference type="PROSITE" id="PS50110">
    <property type="entry name" value="RESPONSE_REGULATORY"/>
    <property type="match status" value="1"/>
</dbReference>
<feature type="modified residue" description="4-aspartylphosphate" evidence="10">
    <location>
        <position position="543"/>
    </location>
</feature>
<dbReference type="Proteomes" id="UP000249081">
    <property type="component" value="Unassembled WGS sequence"/>
</dbReference>
<dbReference type="Gene3D" id="3.30.450.40">
    <property type="match status" value="1"/>
</dbReference>
<dbReference type="InterPro" id="IPR005467">
    <property type="entry name" value="His_kinase_dom"/>
</dbReference>
<keyword evidence="9" id="KW-0902">Two-component regulatory system</keyword>
<dbReference type="PRINTS" id="PR00344">
    <property type="entry name" value="BCTRLSENSOR"/>
</dbReference>
<dbReference type="Pfam" id="PF00072">
    <property type="entry name" value="Response_reg"/>
    <property type="match status" value="1"/>
</dbReference>
<keyword evidence="5" id="KW-0808">Transferase</keyword>
<dbReference type="SMART" id="SM00388">
    <property type="entry name" value="HisKA"/>
    <property type="match status" value="1"/>
</dbReference>
<dbReference type="InterPro" id="IPR036097">
    <property type="entry name" value="HisK_dim/P_sf"/>
</dbReference>
<comment type="caution">
    <text evidence="14">The sequence shown here is derived from an EMBL/GenBank/DDBJ whole genome shotgun (WGS) entry which is preliminary data.</text>
</comment>
<evidence type="ECO:0000256" key="7">
    <source>
        <dbReference type="ARBA" id="ARBA00022777"/>
    </source>
</evidence>
<dbReference type="InterPro" id="IPR001789">
    <property type="entry name" value="Sig_transdc_resp-reg_receiver"/>
</dbReference>
<evidence type="ECO:0000256" key="6">
    <source>
        <dbReference type="ARBA" id="ARBA00022741"/>
    </source>
</evidence>
<dbReference type="InterPro" id="IPR003018">
    <property type="entry name" value="GAF"/>
</dbReference>
<dbReference type="InterPro" id="IPR003661">
    <property type="entry name" value="HisK_dim/P_dom"/>
</dbReference>
<evidence type="ECO:0000256" key="3">
    <source>
        <dbReference type="ARBA" id="ARBA00012438"/>
    </source>
</evidence>
<dbReference type="CDD" id="cd00156">
    <property type="entry name" value="REC"/>
    <property type="match status" value="1"/>
</dbReference>
<dbReference type="Gene3D" id="3.30.565.10">
    <property type="entry name" value="Histidine kinase-like ATPase, C-terminal domain"/>
    <property type="match status" value="1"/>
</dbReference>
<dbReference type="InterPro" id="IPR036890">
    <property type="entry name" value="HATPase_C_sf"/>
</dbReference>
<dbReference type="PROSITE" id="PS50046">
    <property type="entry name" value="PHYTOCHROME_2"/>
    <property type="match status" value="1"/>
</dbReference>
<dbReference type="SMART" id="SM00065">
    <property type="entry name" value="GAF"/>
    <property type="match status" value="1"/>
</dbReference>
<reference evidence="14 15" key="2">
    <citation type="submission" date="2018-06" db="EMBL/GenBank/DDBJ databases">
        <title>Metagenomic assembly of (sub)arctic Cyanobacteria and their associated microbiome from non-axenic cultures.</title>
        <authorList>
            <person name="Baurain D."/>
        </authorList>
    </citation>
    <scope>NUCLEOTIDE SEQUENCE [LARGE SCALE GENOMIC DNA]</scope>
    <source>
        <strain evidence="14">ULC041bin1</strain>
    </source>
</reference>
<evidence type="ECO:0000256" key="8">
    <source>
        <dbReference type="ARBA" id="ARBA00022840"/>
    </source>
</evidence>
<dbReference type="PANTHER" id="PTHR43065:SF46">
    <property type="entry name" value="C4-DICARBOXYLATE TRANSPORT SENSOR PROTEIN DCTB"/>
    <property type="match status" value="1"/>
</dbReference>
<dbReference type="InterPro" id="IPR011006">
    <property type="entry name" value="CheY-like_superfamily"/>
</dbReference>
<reference evidence="15" key="1">
    <citation type="submission" date="2018-04" db="EMBL/GenBank/DDBJ databases">
        <authorList>
            <person name="Cornet L."/>
        </authorList>
    </citation>
    <scope>NUCLEOTIDE SEQUENCE [LARGE SCALE GENOMIC DNA]</scope>
</reference>
<dbReference type="Gene3D" id="3.40.50.2300">
    <property type="match status" value="1"/>
</dbReference>
<evidence type="ECO:0000256" key="1">
    <source>
        <dbReference type="ARBA" id="ARBA00000085"/>
    </source>
</evidence>
<dbReference type="EC" id="2.7.13.3" evidence="3"/>
<dbReference type="Pfam" id="PF00512">
    <property type="entry name" value="HisKA"/>
    <property type="match status" value="1"/>
</dbReference>
<feature type="domain" description="Histidine kinase" evidence="12">
    <location>
        <begin position="248"/>
        <end position="470"/>
    </location>
</feature>
<evidence type="ECO:0000259" key="12">
    <source>
        <dbReference type="PROSITE" id="PS50109"/>
    </source>
</evidence>
<evidence type="ECO:0000259" key="13">
    <source>
        <dbReference type="PROSITE" id="PS50110"/>
    </source>
</evidence>
<sequence length="604" mass="65173">MKYPCADDVEPPTVYLGSALELRRPLPLPEAAQPSLWGSARHSDRNPLAAAFSSLQRIHQSLDLGVVLSTTVAEVRQLLQVERVFLFRFEPDWSGVVVVEDCALGCLPLQGQRVYDECFAEKWVSAYAQGRVQAVGDVEQAGLTPCHLELIRGLGVRANLVVPLLAQGRLWGLLVAQHCSAPRPWEIAEVQMMQQLAVQVGLAIQQADLYQQMQAELTAHRQVEAQLLQQVQRSRDRHLDSLGTLAGGMAHDLSNILTPIMLAAEMLKQPALDGQQQQQWLNRIQTSAHQGVSLADQVLSFAQGMGGQQGEIQLAYLLGELVQTLQEIRPRDISVTAQLRQPRLWTVEANAPQLQQVFMNLCLNGFEAMAEGGTLHLEARNIWWRGAPDHSQTRPGAYVVVTVIDTGTGMTAAVCDRSCEPFFTTRAQAGHSGLGLSTAQGLVKGHGGWLKTISQPGSGTTVEVYLPAIAEPAAVTLDLASVPAGLDGGQAQVLLVMADDPIRELHRALLESYGYRVLVAAEGADAIALFIQHQAELGAVVLDLALPTVNGTAMLRRMHHILPALPLVALGQGNLAEVAVTTLNSPDGAILLGTLAQVCPPHQA</sequence>
<keyword evidence="4 10" id="KW-0597">Phosphoprotein</keyword>